<evidence type="ECO:0000313" key="3">
    <source>
        <dbReference type="Proteomes" id="UP000289323"/>
    </source>
</evidence>
<dbReference type="Proteomes" id="UP000289323">
    <property type="component" value="Unassembled WGS sequence"/>
</dbReference>
<gene>
    <name evidence="2" type="ORF">TT172_LOCUS5926</name>
</gene>
<sequence length="333" mass="37390">MADSPAEDKIVGLAGGDQSLAVEKPSRLLRVAREIRLHLYSFLLKRDDPIDTVLVPSNTRMITYNSGFWGVKVEHIGATFRAHTKVMQHISDWDPKNIFLVCRLLHTEGSIYYYNNNLFDFHSPAQCHGWFARLSANTRSLVRHIAVPMTHISCPFEPRSFLTMLPDMAANLQTLYLADKICESDNPQSSNVRDWPDLVDDPTYWDKWRKRWGFTAAAGGSNQQHQDDSIPVGGPYRKITATATSAGPGEDGENGDAETAPTQPGVDSMTWGRLDILLEQLAKMPRLKTVYLGPGFDAGWDQPVAQVLQQLETARDMEDLERKQEDVDMTGTE</sequence>
<proteinExistence type="predicted"/>
<dbReference type="PANTHER" id="PTHR42085">
    <property type="entry name" value="F-BOX DOMAIN-CONTAINING PROTEIN"/>
    <property type="match status" value="1"/>
</dbReference>
<name>A0A446BLX9_9PEZI</name>
<protein>
    <submittedName>
        <fullName evidence="2">5c0c0fe2-7807-4142-857c-5140461e4ef2</fullName>
    </submittedName>
</protein>
<accession>A0A446BLX9</accession>
<dbReference type="PANTHER" id="PTHR42085:SF1">
    <property type="entry name" value="F-BOX DOMAIN-CONTAINING PROTEIN"/>
    <property type="match status" value="1"/>
</dbReference>
<evidence type="ECO:0000313" key="2">
    <source>
        <dbReference type="EMBL" id="SPQ23507.1"/>
    </source>
</evidence>
<dbReference type="EMBL" id="OUUZ01000010">
    <property type="protein sequence ID" value="SPQ23507.1"/>
    <property type="molecule type" value="Genomic_DNA"/>
</dbReference>
<reference evidence="2 3" key="1">
    <citation type="submission" date="2018-04" db="EMBL/GenBank/DDBJ databases">
        <authorList>
            <person name="Huttner S."/>
            <person name="Dainat J."/>
        </authorList>
    </citation>
    <scope>NUCLEOTIDE SEQUENCE [LARGE SCALE GENOMIC DNA]</scope>
</reference>
<dbReference type="InterPro" id="IPR038883">
    <property type="entry name" value="AN11006-like"/>
</dbReference>
<feature type="region of interest" description="Disordered" evidence="1">
    <location>
        <begin position="218"/>
        <end position="267"/>
    </location>
</feature>
<evidence type="ECO:0000256" key="1">
    <source>
        <dbReference type="SAM" id="MobiDB-lite"/>
    </source>
</evidence>
<organism evidence="2 3">
    <name type="scientific">Thermothielavioides terrestris</name>
    <dbReference type="NCBI Taxonomy" id="2587410"/>
    <lineage>
        <taxon>Eukaryota</taxon>
        <taxon>Fungi</taxon>
        <taxon>Dikarya</taxon>
        <taxon>Ascomycota</taxon>
        <taxon>Pezizomycotina</taxon>
        <taxon>Sordariomycetes</taxon>
        <taxon>Sordariomycetidae</taxon>
        <taxon>Sordariales</taxon>
        <taxon>Chaetomiaceae</taxon>
        <taxon>Thermothielavioides</taxon>
    </lineage>
</organism>
<dbReference type="AlphaFoldDB" id="A0A446BLX9"/>